<dbReference type="Pfam" id="PF10988">
    <property type="entry name" value="DUF2807"/>
    <property type="match status" value="1"/>
</dbReference>
<dbReference type="PANTHER" id="PTHR39200">
    <property type="entry name" value="HYPOTHETICAL EXPORTED PROTEIN"/>
    <property type="match status" value="1"/>
</dbReference>
<dbReference type="OrthoDB" id="74343at2759"/>
<organism evidence="2 3">
    <name type="scientific">Achlya hypogyna</name>
    <name type="common">Oomycete</name>
    <name type="synonym">Protoachlya hypogyna</name>
    <dbReference type="NCBI Taxonomy" id="1202772"/>
    <lineage>
        <taxon>Eukaryota</taxon>
        <taxon>Sar</taxon>
        <taxon>Stramenopiles</taxon>
        <taxon>Oomycota</taxon>
        <taxon>Saprolegniomycetes</taxon>
        <taxon>Saprolegniales</taxon>
        <taxon>Achlyaceae</taxon>
        <taxon>Achlya</taxon>
    </lineage>
</organism>
<dbReference type="Gene3D" id="2.160.20.120">
    <property type="match status" value="1"/>
</dbReference>
<accession>A0A1V9YSG6</accession>
<keyword evidence="3" id="KW-1185">Reference proteome</keyword>
<dbReference type="InterPro" id="IPR021255">
    <property type="entry name" value="DUF2807"/>
</dbReference>
<sequence length="320" mass="33210">MPTATYVFDANSLREIESAVPCKVFVTGEACDGQLRVTATSTSSPEALDNLHVVQKGDRLCLKWQPSLSRLTPTSLLIEIVADYTVFRGAKITNNGSGGLYLHHLPVAANLSLRQNGFGKIQLNALELSLGRLNCYTSGSGCVEVEAMSLNVDRLTCSTSGSGATKCLVAAVTADTIDCHIAGSGVVYFASAKALTATELVCRVAGSGTVAVAGAGSTKHLDINVAGSGCVHSDALVAHEVDVAIAGSGIVTIQAANNLKSNVMGSGVVRCVTPVPRSVAGKVTFIDSPGPMPTYPSSPLPDREPEFCTDFRGDDNCCIM</sequence>
<proteinExistence type="predicted"/>
<reference evidence="2 3" key="1">
    <citation type="journal article" date="2014" name="Genome Biol. Evol.">
        <title>The secreted proteins of Achlya hypogyna and Thraustotheca clavata identify the ancestral oomycete secretome and reveal gene acquisitions by horizontal gene transfer.</title>
        <authorList>
            <person name="Misner I."/>
            <person name="Blouin N."/>
            <person name="Leonard G."/>
            <person name="Richards T.A."/>
            <person name="Lane C.E."/>
        </authorList>
    </citation>
    <scope>NUCLEOTIDE SEQUENCE [LARGE SCALE GENOMIC DNA]</scope>
    <source>
        <strain evidence="2 3">ATCC 48635</strain>
    </source>
</reference>
<dbReference type="EMBL" id="JNBR01001131">
    <property type="protein sequence ID" value="OQR88692.1"/>
    <property type="molecule type" value="Genomic_DNA"/>
</dbReference>
<gene>
    <name evidence="2" type="ORF">ACHHYP_06688</name>
</gene>
<dbReference type="AlphaFoldDB" id="A0A1V9YSG6"/>
<dbReference type="Proteomes" id="UP000243579">
    <property type="component" value="Unassembled WGS sequence"/>
</dbReference>
<evidence type="ECO:0000259" key="1">
    <source>
        <dbReference type="Pfam" id="PF10988"/>
    </source>
</evidence>
<evidence type="ECO:0000313" key="3">
    <source>
        <dbReference type="Proteomes" id="UP000243579"/>
    </source>
</evidence>
<comment type="caution">
    <text evidence="2">The sequence shown here is derived from an EMBL/GenBank/DDBJ whole genome shotgun (WGS) entry which is preliminary data.</text>
</comment>
<name>A0A1V9YSG6_ACHHY</name>
<dbReference type="PANTHER" id="PTHR39200:SF1">
    <property type="entry name" value="AUTO-TRANSPORTER ADHESIN HEAD GIN DOMAIN-CONTAINING PROTEIN-RELATED"/>
    <property type="match status" value="1"/>
</dbReference>
<feature type="domain" description="Putative auto-transporter adhesin head GIN" evidence="1">
    <location>
        <begin position="172"/>
        <end position="271"/>
    </location>
</feature>
<evidence type="ECO:0000313" key="2">
    <source>
        <dbReference type="EMBL" id="OQR88692.1"/>
    </source>
</evidence>
<protein>
    <recommendedName>
        <fullName evidence="1">Putative auto-transporter adhesin head GIN domain-containing protein</fullName>
    </recommendedName>
</protein>